<keyword evidence="3" id="KW-0489">Methyltransferase</keyword>
<dbReference type="InterPro" id="IPR041497">
    <property type="entry name" value="Thump-like"/>
</dbReference>
<dbReference type="RefSeq" id="WP_207070632.1">
    <property type="nucleotide sequence ID" value="NZ_JAFLND010000001.1"/>
</dbReference>
<dbReference type="GO" id="GO:0008168">
    <property type="term" value="F:methyltransferase activity"/>
    <property type="evidence" value="ECO:0007669"/>
    <property type="project" value="UniProtKB-KW"/>
</dbReference>
<comment type="caution">
    <text evidence="3">The sequence shown here is derived from an EMBL/GenBank/DDBJ whole genome shotgun (WGS) entry which is preliminary data.</text>
</comment>
<organism evidence="3 4">
    <name type="scientific">[Muricauda] lutisoli</name>
    <dbReference type="NCBI Taxonomy" id="2816035"/>
    <lineage>
        <taxon>Bacteria</taxon>
        <taxon>Pseudomonadati</taxon>
        <taxon>Bacteroidota</taxon>
        <taxon>Flavobacteriia</taxon>
        <taxon>Flavobacteriales</taxon>
        <taxon>Flavobacteriaceae</taxon>
        <taxon>Allomuricauda</taxon>
    </lineage>
</organism>
<dbReference type="GO" id="GO:0032259">
    <property type="term" value="P:methylation"/>
    <property type="evidence" value="ECO:0007669"/>
    <property type="project" value="UniProtKB-KW"/>
</dbReference>
<name>A0ABS3EWA4_9FLAO</name>
<proteinExistence type="predicted"/>
<dbReference type="Pfam" id="PF18096">
    <property type="entry name" value="Thump_like"/>
    <property type="match status" value="1"/>
</dbReference>
<dbReference type="Pfam" id="PF22013">
    <property type="entry name" value="PG_1098_Fer"/>
    <property type="match status" value="1"/>
</dbReference>
<evidence type="ECO:0000259" key="2">
    <source>
        <dbReference type="Pfam" id="PF22013"/>
    </source>
</evidence>
<protein>
    <submittedName>
        <fullName evidence="3">Class I SAM-dependent methyltransferase</fullName>
    </submittedName>
</protein>
<feature type="domain" description="THUMP-like" evidence="1">
    <location>
        <begin position="322"/>
        <end position="379"/>
    </location>
</feature>
<evidence type="ECO:0000313" key="4">
    <source>
        <dbReference type="Proteomes" id="UP000664163"/>
    </source>
</evidence>
<dbReference type="EMBL" id="JAFLND010000001">
    <property type="protein sequence ID" value="MBO0330221.1"/>
    <property type="molecule type" value="Genomic_DNA"/>
</dbReference>
<dbReference type="InterPro" id="IPR054168">
    <property type="entry name" value="PG_1098_Fer"/>
</dbReference>
<dbReference type="Gene3D" id="3.40.50.150">
    <property type="entry name" value="Vaccinia Virus protein VP39"/>
    <property type="match status" value="1"/>
</dbReference>
<gene>
    <name evidence="3" type="ORF">J0X13_06645</name>
</gene>
<dbReference type="SUPFAM" id="SSF53335">
    <property type="entry name" value="S-adenosyl-L-methionine-dependent methyltransferases"/>
    <property type="match status" value="1"/>
</dbReference>
<dbReference type="Gene3D" id="1.10.10.1110">
    <property type="entry name" value="Methyltransferase PG1098, N-terminal domain"/>
    <property type="match status" value="1"/>
</dbReference>
<keyword evidence="4" id="KW-1185">Reference proteome</keyword>
<feature type="domain" description="PG-1098 ferredoxin-like" evidence="2">
    <location>
        <begin position="279"/>
        <end position="321"/>
    </location>
</feature>
<accession>A0ABS3EWA4</accession>
<keyword evidence="3" id="KW-0808">Transferase</keyword>
<sequence length="394" mass="44815">MNKVILNTGVQDFINKNLLSDIMTVLLSKPVFDGVSQKELAEQIEAKKKCKDKLPTWFNSSKIYYPNKLNIEQTSSETTAAYKAEIVSGKSLVDLTGGFGVDSYFFSKKIDQVFHCEINQELSGIASHNFKVLGQENIQCLSEDGIEFLKRSTDSFDWIYVDPSRRNDKKGKVFLLEDCLPNLPEHLPLLFEKSHRILVKTSPLLDIKMGITALNFVKEVHVVAAQNEVKELLFVLEKGYVGSIQVKTINLLPEQRDMFNFELEQEQDAQIHYGEPLSYLYEPNTAILKSGGFKSVAKAYDLVKLHPHSHLYTGDKIIDFPGRRFEIHQLLPYSKKSLKTIAVSKANITTRNFPLSVAEIRKKHNIKDGGNRYLFFTKTIDDALLVLDCEKVMD</sequence>
<reference evidence="3 4" key="1">
    <citation type="submission" date="2021-03" db="EMBL/GenBank/DDBJ databases">
        <title>Muricauda sp. CAU 1631 isolated from Incheon.</title>
        <authorList>
            <person name="Kim W."/>
        </authorList>
    </citation>
    <scope>NUCLEOTIDE SEQUENCE [LARGE SCALE GENOMIC DNA]</scope>
    <source>
        <strain evidence="3 4">CAU 1631</strain>
    </source>
</reference>
<evidence type="ECO:0000313" key="3">
    <source>
        <dbReference type="EMBL" id="MBO0330221.1"/>
    </source>
</evidence>
<dbReference type="Proteomes" id="UP000664163">
    <property type="component" value="Unassembled WGS sequence"/>
</dbReference>
<dbReference type="InterPro" id="IPR029063">
    <property type="entry name" value="SAM-dependent_MTases_sf"/>
</dbReference>
<evidence type="ECO:0000259" key="1">
    <source>
        <dbReference type="Pfam" id="PF18096"/>
    </source>
</evidence>